<dbReference type="InterPro" id="IPR041635">
    <property type="entry name" value="Type_ISP_LLaBIII_C"/>
</dbReference>
<evidence type="ECO:0000256" key="4">
    <source>
        <dbReference type="ARBA" id="ARBA00022747"/>
    </source>
</evidence>
<dbReference type="PANTHER" id="PTHR33841:SF1">
    <property type="entry name" value="DNA METHYLTRANSFERASE A"/>
    <property type="match status" value="1"/>
</dbReference>
<evidence type="ECO:0000313" key="9">
    <source>
        <dbReference type="Proteomes" id="UP000740605"/>
    </source>
</evidence>
<name>A0ABS5XWK0_9MICO</name>
<dbReference type="RefSeq" id="WP_215486740.1">
    <property type="nucleotide sequence ID" value="NZ_BAAAPJ010000002.1"/>
</dbReference>
<proteinExistence type="predicted"/>
<keyword evidence="4" id="KW-0680">Restriction system</keyword>
<dbReference type="GO" id="GO:0032259">
    <property type="term" value="P:methylation"/>
    <property type="evidence" value="ECO:0007669"/>
    <property type="project" value="UniProtKB-KW"/>
</dbReference>
<comment type="catalytic activity">
    <reaction evidence="5">
        <text>a 2'-deoxyadenosine in DNA + S-adenosyl-L-methionine = an N(6)-methyl-2'-deoxyadenosine in DNA + S-adenosyl-L-homocysteine + H(+)</text>
        <dbReference type="Rhea" id="RHEA:15197"/>
        <dbReference type="Rhea" id="RHEA-COMP:12418"/>
        <dbReference type="Rhea" id="RHEA-COMP:12419"/>
        <dbReference type="ChEBI" id="CHEBI:15378"/>
        <dbReference type="ChEBI" id="CHEBI:57856"/>
        <dbReference type="ChEBI" id="CHEBI:59789"/>
        <dbReference type="ChEBI" id="CHEBI:90615"/>
        <dbReference type="ChEBI" id="CHEBI:90616"/>
        <dbReference type="EC" id="2.1.1.72"/>
    </reaction>
</comment>
<dbReference type="SUPFAM" id="SSF53335">
    <property type="entry name" value="S-adenosyl-L-methionine-dependent methyltransferases"/>
    <property type="match status" value="1"/>
</dbReference>
<comment type="caution">
    <text evidence="8">The sequence shown here is derived from an EMBL/GenBank/DDBJ whole genome shotgun (WGS) entry which is preliminary data.</text>
</comment>
<dbReference type="Pfam" id="PF02384">
    <property type="entry name" value="N6_Mtase"/>
    <property type="match status" value="1"/>
</dbReference>
<evidence type="ECO:0000256" key="5">
    <source>
        <dbReference type="ARBA" id="ARBA00047942"/>
    </source>
</evidence>
<evidence type="ECO:0000259" key="7">
    <source>
        <dbReference type="Pfam" id="PF18135"/>
    </source>
</evidence>
<dbReference type="InterPro" id="IPR029063">
    <property type="entry name" value="SAM-dependent_MTases_sf"/>
</dbReference>
<evidence type="ECO:0000256" key="1">
    <source>
        <dbReference type="ARBA" id="ARBA00011900"/>
    </source>
</evidence>
<feature type="domain" description="Type ISP restriction-modification enzyme LLaBIII C-terminal specificity" evidence="7">
    <location>
        <begin position="741"/>
        <end position="1076"/>
    </location>
</feature>
<evidence type="ECO:0000313" key="8">
    <source>
        <dbReference type="EMBL" id="MBT8797478.1"/>
    </source>
</evidence>
<accession>A0ABS5XWK0</accession>
<dbReference type="EC" id="2.1.1.72" evidence="1"/>
<dbReference type="PANTHER" id="PTHR33841">
    <property type="entry name" value="DNA METHYLTRANSFERASE YEEA-RELATED"/>
    <property type="match status" value="1"/>
</dbReference>
<feature type="domain" description="DNA methylase adenine-specific" evidence="6">
    <location>
        <begin position="340"/>
        <end position="544"/>
    </location>
</feature>
<keyword evidence="9" id="KW-1185">Reference proteome</keyword>
<dbReference type="InterPro" id="IPR050953">
    <property type="entry name" value="N4_N6_ade-DNA_methylase"/>
</dbReference>
<dbReference type="Gene3D" id="3.40.50.150">
    <property type="entry name" value="Vaccinia Virus protein VP39"/>
    <property type="match status" value="1"/>
</dbReference>
<dbReference type="Pfam" id="PF18135">
    <property type="entry name" value="Type_ISP_C"/>
    <property type="match status" value="1"/>
</dbReference>
<organism evidence="8 9">
    <name type="scientific">Microbacterium flavum</name>
    <dbReference type="NCBI Taxonomy" id="415216"/>
    <lineage>
        <taxon>Bacteria</taxon>
        <taxon>Bacillati</taxon>
        <taxon>Actinomycetota</taxon>
        <taxon>Actinomycetes</taxon>
        <taxon>Micrococcales</taxon>
        <taxon>Microbacteriaceae</taxon>
        <taxon>Microbacterium</taxon>
    </lineage>
</organism>
<dbReference type="InterPro" id="IPR003356">
    <property type="entry name" value="DNA_methylase_A-5"/>
</dbReference>
<dbReference type="GO" id="GO:0008168">
    <property type="term" value="F:methyltransferase activity"/>
    <property type="evidence" value="ECO:0007669"/>
    <property type="project" value="UniProtKB-KW"/>
</dbReference>
<dbReference type="Proteomes" id="UP000740605">
    <property type="component" value="Unassembled WGS sequence"/>
</dbReference>
<gene>
    <name evidence="8" type="ORF">J0P97_05270</name>
</gene>
<dbReference type="EMBL" id="JAFLHG010000004">
    <property type="protein sequence ID" value="MBT8797478.1"/>
    <property type="molecule type" value="Genomic_DNA"/>
</dbReference>
<reference evidence="8 9" key="1">
    <citation type="submission" date="2021-03" db="EMBL/GenBank/DDBJ databases">
        <title>Microbacterium pauli sp. nov., isolated from microfiltered milk.</title>
        <authorList>
            <person name="Bellassi P."/>
            <person name="Fontana A."/>
            <person name="Callegari M.L."/>
            <person name="Lorenzo M."/>
            <person name="Cappa F."/>
        </authorList>
    </citation>
    <scope>NUCLEOTIDE SEQUENCE [LARGE SCALE GENOMIC DNA]</scope>
    <source>
        <strain evidence="8 9">DSM 18909</strain>
    </source>
</reference>
<dbReference type="InterPro" id="IPR002052">
    <property type="entry name" value="DNA_methylase_N6_adenine_CS"/>
</dbReference>
<evidence type="ECO:0000256" key="3">
    <source>
        <dbReference type="ARBA" id="ARBA00022679"/>
    </source>
</evidence>
<keyword evidence="2 8" id="KW-0489">Methyltransferase</keyword>
<keyword evidence="3" id="KW-0808">Transferase</keyword>
<dbReference type="PRINTS" id="PR00507">
    <property type="entry name" value="N12N6MTFRASE"/>
</dbReference>
<evidence type="ECO:0000256" key="2">
    <source>
        <dbReference type="ARBA" id="ARBA00022603"/>
    </source>
</evidence>
<dbReference type="PROSITE" id="PS00092">
    <property type="entry name" value="N6_MTASE"/>
    <property type="match status" value="1"/>
</dbReference>
<protein>
    <recommendedName>
        <fullName evidence="1">site-specific DNA-methyltransferase (adenine-specific)</fullName>
        <ecNumber evidence="1">2.1.1.72</ecNumber>
    </recommendedName>
</protein>
<evidence type="ECO:0000259" key="6">
    <source>
        <dbReference type="Pfam" id="PF02384"/>
    </source>
</evidence>
<sequence length="1113" mass="121812">MSTITEYLKKAGSSLQAFTDLLIYGLKWPIPSGLEWDDLPIDWSPAELDLDPEKVGPIRIHQLNIVTDQQVGILVLQFDGKRLPVAAVRRIIERFLKTSGGKTRSGRRPAWEEDRVLVFAISPQDNSIHAIGVGREDGRRVLRSLSWSTGSTPARLELIAERGVPELVWGDRGPALTTGLSRTAGFGAYRGAIRSAASLAARMAEVARELREEVLDLLDVETQGGPMRTLLGEFQERLLPDLDHKKFADVYAQTMVYGLLSARVTHPELFAGDRPLLGIRFSNELLDSIYARFREQTAGELDVDELGLGELAGELAKTDIEELLADFGSKDRKMDPVVFLYEQFLQQYDNRQRMDAGAFYTPLPVVQFMTRAVDHILKTTFRLPLGIADPSTWSAVCRNLGIVLPDDTVPDRAFVSMVDPATGTGTYLMEWIRVARESFVAANGSDRGWSKHFEQHVAPSMHAFELMLAPYAIAHLKFAVEGHAAGIDDIEPTILLSDTLSYPATQGSWDFDEDPIAVEAQAADDIKMTERFTVVIGNPPYNREQGAAAGEKRGGGVVRHGVPGIEPLINDLTKPMSDAGLGVHIKNLYNDYVYFWRWATWKATQNLGDGPGIVAMITAASYLSGKSMSGLRAHLRDVFDDFYVIDLGGEGRGANTEENVFDILTPVAIGIGVRSTGARNSSKSRNCRVHYVRVSGSRADKFDWLERDFADVDFIEVPGKHLDSLAPAASGAYADWPSLEDLFPYSVSGAQAKRSWPIAVDSPTLGRRWAALLASAERSRAFKVTRDRTLESTPIALQSPPERLVALAKLSGSAQHEPIQYYGYRSFDRQRILADARLLDYARGDLWASLSEGQVFLTSLAATTPLGYGPVLVASPYVPDMAAFRGAYGGKDVFPLWIGAAPVDPNLAPSLLDGLAGVVGEGIGPDEVLQYLYGIGGTAAFSERFAEELAVAAGPVHLPITKDRALFGAVATLGKELLAWHTWGERYTDSPIPLGPAAEVAKITGKPEHFGYDTASQTLTVGNGAIAPVSPAVWNFEVSGMKPLQKWLGYRMAKRQGRTSSPLDAITYDEWTFTDELLLVVSILQHTVDLTPRAAELLSRVLDGPLFTAEDLS</sequence>